<accession>A0A8D9GKM6</accession>
<protein>
    <submittedName>
        <fullName evidence="1">Uncharacterized protein</fullName>
    </submittedName>
</protein>
<evidence type="ECO:0000313" key="2">
    <source>
        <dbReference type="Proteomes" id="UP000694005"/>
    </source>
</evidence>
<gene>
    <name evidence="1" type="ORF">BRAPAZ1V2_A03P38520.2</name>
</gene>
<dbReference type="AlphaFoldDB" id="A0A8D9GKM6"/>
<organism evidence="1 2">
    <name type="scientific">Brassica campestris</name>
    <name type="common">Field mustard</name>
    <dbReference type="NCBI Taxonomy" id="3711"/>
    <lineage>
        <taxon>Eukaryota</taxon>
        <taxon>Viridiplantae</taxon>
        <taxon>Streptophyta</taxon>
        <taxon>Embryophyta</taxon>
        <taxon>Tracheophyta</taxon>
        <taxon>Spermatophyta</taxon>
        <taxon>Magnoliopsida</taxon>
        <taxon>eudicotyledons</taxon>
        <taxon>Gunneridae</taxon>
        <taxon>Pentapetalae</taxon>
        <taxon>rosids</taxon>
        <taxon>malvids</taxon>
        <taxon>Brassicales</taxon>
        <taxon>Brassicaceae</taxon>
        <taxon>Brassiceae</taxon>
        <taxon>Brassica</taxon>
    </lineage>
</organism>
<dbReference type="EMBL" id="LS974619">
    <property type="protein sequence ID" value="CAG7882509.1"/>
    <property type="molecule type" value="Genomic_DNA"/>
</dbReference>
<dbReference type="Proteomes" id="UP000694005">
    <property type="component" value="Chromosome A03"/>
</dbReference>
<dbReference type="Gramene" id="A03p38520.2_BraZ1">
    <property type="protein sequence ID" value="A03p38520.2_BraZ1.CDS.1"/>
    <property type="gene ID" value="A03g38520.2_BraZ1"/>
</dbReference>
<sequence>MTRTNREMVQIFFFFFFSNRFLLPLFLCVLLLEFPALCSSGFSIFSFFLFSGTVTDVLGFKSEIESR</sequence>
<name>A0A8D9GKM6_BRACM</name>
<reference evidence="1 2" key="1">
    <citation type="submission" date="2021-07" db="EMBL/GenBank/DDBJ databases">
        <authorList>
            <consortium name="Genoscope - CEA"/>
            <person name="William W."/>
        </authorList>
    </citation>
    <scope>NUCLEOTIDE SEQUENCE [LARGE SCALE GENOMIC DNA]</scope>
</reference>
<proteinExistence type="predicted"/>
<evidence type="ECO:0000313" key="1">
    <source>
        <dbReference type="EMBL" id="CAG7882509.1"/>
    </source>
</evidence>